<gene>
    <name evidence="1" type="ORF">GCM10023116_14520</name>
</gene>
<keyword evidence="2" id="KW-1185">Reference proteome</keyword>
<name>A0ABP8V179_9GAMM</name>
<accession>A0ABP8V179</accession>
<evidence type="ECO:0008006" key="3">
    <source>
        <dbReference type="Google" id="ProtNLM"/>
    </source>
</evidence>
<dbReference type="EMBL" id="BAABFL010000124">
    <property type="protein sequence ID" value="GAA4649178.1"/>
    <property type="molecule type" value="Genomic_DNA"/>
</dbReference>
<proteinExistence type="predicted"/>
<evidence type="ECO:0000313" key="2">
    <source>
        <dbReference type="Proteomes" id="UP001500604"/>
    </source>
</evidence>
<dbReference type="Proteomes" id="UP001500604">
    <property type="component" value="Unassembled WGS sequence"/>
</dbReference>
<dbReference type="RefSeq" id="WP_345194945.1">
    <property type="nucleotide sequence ID" value="NZ_BAABFL010000124.1"/>
</dbReference>
<sequence length="135" mass="15298">MGLAARFEQERQASDEALRADIIHHIITLLSSRRPVWGRVLDNEILMTSIAGLGMLDPPRRVSDWQGRQLAEDASDLLQRFEHRLRHIRVGVIEANRTSNRVQLHIEASLGASSMKHKVGHDGDVFDTRLEVKGF</sequence>
<reference evidence="2" key="1">
    <citation type="journal article" date="2019" name="Int. J. Syst. Evol. Microbiol.">
        <title>The Global Catalogue of Microorganisms (GCM) 10K type strain sequencing project: providing services to taxonomists for standard genome sequencing and annotation.</title>
        <authorList>
            <consortium name="The Broad Institute Genomics Platform"/>
            <consortium name="The Broad Institute Genome Sequencing Center for Infectious Disease"/>
            <person name="Wu L."/>
            <person name="Ma J."/>
        </authorList>
    </citation>
    <scope>NUCLEOTIDE SEQUENCE [LARGE SCALE GENOMIC DNA]</scope>
    <source>
        <strain evidence="2">JCM 17805</strain>
    </source>
</reference>
<evidence type="ECO:0000313" key="1">
    <source>
        <dbReference type="EMBL" id="GAA4649178.1"/>
    </source>
</evidence>
<comment type="caution">
    <text evidence="1">The sequence shown here is derived from an EMBL/GenBank/DDBJ whole genome shotgun (WGS) entry which is preliminary data.</text>
</comment>
<organism evidence="1 2">
    <name type="scientific">Kistimonas scapharcae</name>
    <dbReference type="NCBI Taxonomy" id="1036133"/>
    <lineage>
        <taxon>Bacteria</taxon>
        <taxon>Pseudomonadati</taxon>
        <taxon>Pseudomonadota</taxon>
        <taxon>Gammaproteobacteria</taxon>
        <taxon>Oceanospirillales</taxon>
        <taxon>Endozoicomonadaceae</taxon>
        <taxon>Kistimonas</taxon>
    </lineage>
</organism>
<protein>
    <recommendedName>
        <fullName evidence="3">IraD/Gp25-like domain-containing protein</fullName>
    </recommendedName>
</protein>